<feature type="region of interest" description="Disordered" evidence="1">
    <location>
        <begin position="242"/>
        <end position="269"/>
    </location>
</feature>
<feature type="transmembrane region" description="Helical" evidence="2">
    <location>
        <begin position="15"/>
        <end position="32"/>
    </location>
</feature>
<name>A0A432MHL1_9BACT</name>
<organism evidence="3 4">
    <name type="scientific">Tautonia sociabilis</name>
    <dbReference type="NCBI Taxonomy" id="2080755"/>
    <lineage>
        <taxon>Bacteria</taxon>
        <taxon>Pseudomonadati</taxon>
        <taxon>Planctomycetota</taxon>
        <taxon>Planctomycetia</taxon>
        <taxon>Isosphaerales</taxon>
        <taxon>Isosphaeraceae</taxon>
        <taxon>Tautonia</taxon>
    </lineage>
</organism>
<gene>
    <name evidence="3" type="ORF">TsocGM_15225</name>
</gene>
<feature type="compositionally biased region" description="Low complexity" evidence="1">
    <location>
        <begin position="573"/>
        <end position="585"/>
    </location>
</feature>
<keyword evidence="2" id="KW-0812">Transmembrane</keyword>
<sequence length="596" mass="64515">MDAKEILRLMIRNRFWIVLGIAFLLPIIGYFVTAGTVKSETEAKASEIKSAKEGAQAYTSGAVINGQYAEFTKEKIELIEEDVREAHRRLYERQAPLLDWPEEVAPELTAWGRDIPEDIPPNVLDGVSYVYTKVYDKYAEEVYKTVDPWDPVTGEGIVVTPPLETLLATVTFDVNNLPSITKIWQYQENLWVRRSILEVIAQVNRKAGATDWESAPIKQINRLEVGNSTAVDHRTAAEGYELKDPPEVTKGGQSLEPEKPATASSGMPGMAGGMAGMEAMMESMMGRGEYGPGSGMMGGMATKSGEPVKFLQPEGVEDLFRDYPAYVSVLIDQNSIQNFLVEFENSPMSMRVLEANWTRPKTRVQPPVKGQGFAGFGMGGFGLGQGGGLYGMMGMEGMMPGMMGGMPGMEMMGGYGRGMGMEGMMGMGMEGMMPGMMGGYGRSGMGRSSLNQPRSKVRRDLTKQEKDAGAEAEPEKITIYDPYYNIVELQVYVQARFYYPPAPEETPEEGSPGDVATDPLSAEESTEPIVGDDTSIEPAPAAEEEVPAATDPADGPDATPVDLAPQDAPAGTDASSPADVEAAEPPAEPVEPDTQP</sequence>
<accession>A0A432MHL1</accession>
<dbReference type="AlphaFoldDB" id="A0A432MHL1"/>
<feature type="compositionally biased region" description="Basic and acidic residues" evidence="1">
    <location>
        <begin position="458"/>
        <end position="473"/>
    </location>
</feature>
<keyword evidence="4" id="KW-1185">Reference proteome</keyword>
<feature type="compositionally biased region" description="Low complexity" evidence="1">
    <location>
        <begin position="537"/>
        <end position="562"/>
    </location>
</feature>
<reference evidence="3 4" key="1">
    <citation type="submission" date="2018-12" db="EMBL/GenBank/DDBJ databases">
        <authorList>
            <person name="Toschakov S.V."/>
        </authorList>
    </citation>
    <scope>NUCLEOTIDE SEQUENCE [LARGE SCALE GENOMIC DNA]</scope>
    <source>
        <strain evidence="3 4">GM2012</strain>
    </source>
</reference>
<keyword evidence="2" id="KW-1133">Transmembrane helix</keyword>
<evidence type="ECO:0000313" key="3">
    <source>
        <dbReference type="EMBL" id="RUL86840.1"/>
    </source>
</evidence>
<comment type="caution">
    <text evidence="3">The sequence shown here is derived from an EMBL/GenBank/DDBJ whole genome shotgun (WGS) entry which is preliminary data.</text>
</comment>
<evidence type="ECO:0000256" key="1">
    <source>
        <dbReference type="SAM" id="MobiDB-lite"/>
    </source>
</evidence>
<feature type="region of interest" description="Disordered" evidence="1">
    <location>
        <begin position="502"/>
        <end position="596"/>
    </location>
</feature>
<proteinExistence type="predicted"/>
<evidence type="ECO:0000313" key="4">
    <source>
        <dbReference type="Proteomes" id="UP000280296"/>
    </source>
</evidence>
<dbReference type="Proteomes" id="UP000280296">
    <property type="component" value="Unassembled WGS sequence"/>
</dbReference>
<dbReference type="RefSeq" id="WP_126726323.1">
    <property type="nucleotide sequence ID" value="NZ_RYZH01000029.1"/>
</dbReference>
<keyword evidence="2" id="KW-0472">Membrane</keyword>
<reference evidence="3 4" key="2">
    <citation type="submission" date="2019-01" db="EMBL/GenBank/DDBJ databases">
        <title>Tautonia sociabilis, a novel thermotolerant planctomycete of Isosphaeraceae family, isolated from a 4000 m deep subterranean habitat.</title>
        <authorList>
            <person name="Kovaleva O.L."/>
            <person name="Elcheninov A.G."/>
            <person name="Van Heerden E."/>
            <person name="Toshchakov S.V."/>
            <person name="Novikov A."/>
            <person name="Bonch-Osmolovskaya E.A."/>
            <person name="Kublanov I.V."/>
        </authorList>
    </citation>
    <scope>NUCLEOTIDE SEQUENCE [LARGE SCALE GENOMIC DNA]</scope>
    <source>
        <strain evidence="3 4">GM2012</strain>
    </source>
</reference>
<protein>
    <submittedName>
        <fullName evidence="3">Uncharacterized protein</fullName>
    </submittedName>
</protein>
<dbReference type="EMBL" id="RYZH01000029">
    <property type="protein sequence ID" value="RUL86840.1"/>
    <property type="molecule type" value="Genomic_DNA"/>
</dbReference>
<feature type="region of interest" description="Disordered" evidence="1">
    <location>
        <begin position="440"/>
        <end position="473"/>
    </location>
</feature>
<evidence type="ECO:0000256" key="2">
    <source>
        <dbReference type="SAM" id="Phobius"/>
    </source>
</evidence>
<dbReference type="OrthoDB" id="277244at2"/>